<sequence length="323" mass="37961">MKIKFTLCQFKPKGPFHLGEREGWLEGSNTFIHSDTLFSAFLNAFLLLFGKEELKNLLERFENNKPDFLISSAFPYWQDRFFFPVPKNQIPTEKKLKKIEFIEKDGFEKLLKGERLDNIFNGLKTIPQEEEPRYPWNLDNVPRVGLSRLDNHPGERFFYFGEVNYKEDAGFFFLIKYLNEGFKNKFEATINLLADEGIGGDRSSGKGFFEYPHFKEIEIEVPDNAEGVITLSLYYPKDKSEIKGLRDGFYELLERKGYIYSPYCKNLRRKSVRMFSEGSVFPKLPERQGRLVSVKPDNFTLHQVYRYGYLFSLPCQLEVKDEN</sequence>
<name>A0A7C4W966_UNCW3</name>
<evidence type="ECO:0000313" key="6">
    <source>
        <dbReference type="EMBL" id="HGU47431.1"/>
    </source>
</evidence>
<evidence type="ECO:0000256" key="1">
    <source>
        <dbReference type="ARBA" id="ARBA00005772"/>
    </source>
</evidence>
<evidence type="ECO:0000259" key="5">
    <source>
        <dbReference type="Pfam" id="PF17953"/>
    </source>
</evidence>
<gene>
    <name evidence="6" type="primary">csm4</name>
    <name evidence="6" type="ORF">ENT60_02570</name>
</gene>
<dbReference type="GO" id="GO:0003723">
    <property type="term" value="F:RNA binding"/>
    <property type="evidence" value="ECO:0007669"/>
    <property type="project" value="UniProtKB-KW"/>
</dbReference>
<dbReference type="AlphaFoldDB" id="A0A7C4W966"/>
<keyword evidence="4" id="KW-0051">Antiviral defense</keyword>
<organism evidence="6">
    <name type="scientific">candidate division WOR-3 bacterium</name>
    <dbReference type="NCBI Taxonomy" id="2052148"/>
    <lineage>
        <taxon>Bacteria</taxon>
        <taxon>Bacteria division WOR-3</taxon>
    </lineage>
</organism>
<reference evidence="6" key="1">
    <citation type="journal article" date="2020" name="mSystems">
        <title>Genome- and Community-Level Interaction Insights into Carbon Utilization and Element Cycling Functions of Hydrothermarchaeota in Hydrothermal Sediment.</title>
        <authorList>
            <person name="Zhou Z."/>
            <person name="Liu Y."/>
            <person name="Xu W."/>
            <person name="Pan J."/>
            <person name="Luo Z.H."/>
            <person name="Li M."/>
        </authorList>
    </citation>
    <scope>NUCLEOTIDE SEQUENCE [LARGE SCALE GENOMIC DNA]</scope>
    <source>
        <strain evidence="6">SpSt-594</strain>
    </source>
</reference>
<protein>
    <recommendedName>
        <fullName evidence="2">CRISPR system Cms protein Csm4</fullName>
    </recommendedName>
</protein>
<keyword evidence="3" id="KW-0694">RNA-binding</keyword>
<feature type="domain" description="Csm4 C-terminal" evidence="5">
    <location>
        <begin position="224"/>
        <end position="314"/>
    </location>
</feature>
<accession>A0A7C4W966</accession>
<dbReference type="Pfam" id="PF17953">
    <property type="entry name" value="Csm4_C"/>
    <property type="match status" value="1"/>
</dbReference>
<dbReference type="InterPro" id="IPR040932">
    <property type="entry name" value="Csm4_C"/>
</dbReference>
<dbReference type="NCBIfam" id="TIGR01903">
    <property type="entry name" value="cas5_csm4"/>
    <property type="match status" value="1"/>
</dbReference>
<evidence type="ECO:0000256" key="4">
    <source>
        <dbReference type="ARBA" id="ARBA00023118"/>
    </source>
</evidence>
<dbReference type="GO" id="GO:0051607">
    <property type="term" value="P:defense response to virus"/>
    <property type="evidence" value="ECO:0007669"/>
    <property type="project" value="UniProtKB-KW"/>
</dbReference>
<comment type="caution">
    <text evidence="6">The sequence shown here is derived from an EMBL/GenBank/DDBJ whole genome shotgun (WGS) entry which is preliminary data.</text>
</comment>
<dbReference type="EMBL" id="DSZH01000116">
    <property type="protein sequence ID" value="HGU47431.1"/>
    <property type="molecule type" value="Genomic_DNA"/>
</dbReference>
<dbReference type="InterPro" id="IPR005510">
    <property type="entry name" value="Csm4"/>
</dbReference>
<comment type="similarity">
    <text evidence="1">Belongs to the CRISPR-associated Csm4 family.</text>
</comment>
<evidence type="ECO:0000256" key="2">
    <source>
        <dbReference type="ARBA" id="ARBA00016109"/>
    </source>
</evidence>
<evidence type="ECO:0000256" key="3">
    <source>
        <dbReference type="ARBA" id="ARBA00022884"/>
    </source>
</evidence>
<proteinExistence type="inferred from homology"/>